<evidence type="ECO:0000256" key="10">
    <source>
        <dbReference type="ARBA" id="ARBA00023002"/>
    </source>
</evidence>
<keyword evidence="9" id="KW-0492">Microsome</keyword>
<evidence type="ECO:0000256" key="9">
    <source>
        <dbReference type="ARBA" id="ARBA00022848"/>
    </source>
</evidence>
<evidence type="ECO:0000256" key="8">
    <source>
        <dbReference type="ARBA" id="ARBA00022824"/>
    </source>
</evidence>
<dbReference type="PANTHER" id="PTHR24292">
    <property type="entry name" value="CYTOCHROME P450"/>
    <property type="match status" value="1"/>
</dbReference>
<gene>
    <name evidence="14" type="ORF">QE152_g40157</name>
</gene>
<organism evidence="14 15">
    <name type="scientific">Popillia japonica</name>
    <name type="common">Japanese beetle</name>
    <dbReference type="NCBI Taxonomy" id="7064"/>
    <lineage>
        <taxon>Eukaryota</taxon>
        <taxon>Metazoa</taxon>
        <taxon>Ecdysozoa</taxon>
        <taxon>Arthropoda</taxon>
        <taxon>Hexapoda</taxon>
        <taxon>Insecta</taxon>
        <taxon>Pterygota</taxon>
        <taxon>Neoptera</taxon>
        <taxon>Endopterygota</taxon>
        <taxon>Coleoptera</taxon>
        <taxon>Polyphaga</taxon>
        <taxon>Scarabaeiformia</taxon>
        <taxon>Scarabaeidae</taxon>
        <taxon>Rutelinae</taxon>
        <taxon>Popillia</taxon>
    </lineage>
</organism>
<evidence type="ECO:0000256" key="11">
    <source>
        <dbReference type="ARBA" id="ARBA00023004"/>
    </source>
</evidence>
<dbReference type="EMBL" id="JASPKY010001053">
    <property type="protein sequence ID" value="KAK9679265.1"/>
    <property type="molecule type" value="Genomic_DNA"/>
</dbReference>
<keyword evidence="13" id="KW-0472">Membrane</keyword>
<sequence length="296" mass="34332">MFYVLLVVSCVLYLLYRYLNRNYDYWAKRHAPFDPPVTFFGNFRDAITFKRSLGEIYTDMYNSYKDVPYVGFYKIRQPALLIREPEIIKDILTTDFNSFAKNDAVVDEDVDPIAAKNPFFQYGANWKTSRSRLSYCFSSGKMKHMFPLMQDVSKNMVKYIETETKLGANPFDVKELCSKFTSDNVANCAFGLEGKAFEDPNSEFRSIGKKVLQPSLSLTIKMLLIFLFPNLAKIFTVRFIPEDAADYFRNLVKNSIQYRKENNIVRNDFLGAVLQMKFKPEEAYLTNDDITAHAPT</sequence>
<comment type="caution">
    <text evidence="14">The sequence shown here is derived from an EMBL/GenBank/DDBJ whole genome shotgun (WGS) entry which is preliminary data.</text>
</comment>
<dbReference type="Gene3D" id="1.10.630.10">
    <property type="entry name" value="Cytochrome P450"/>
    <property type="match status" value="1"/>
</dbReference>
<keyword evidence="11" id="KW-0408">Iron</keyword>
<dbReference type="GO" id="GO:0004497">
    <property type="term" value="F:monooxygenase activity"/>
    <property type="evidence" value="ECO:0007669"/>
    <property type="project" value="UniProtKB-KW"/>
</dbReference>
<name>A0AAW1HS13_POPJA</name>
<dbReference type="GO" id="GO:0005789">
    <property type="term" value="C:endoplasmic reticulum membrane"/>
    <property type="evidence" value="ECO:0007669"/>
    <property type="project" value="UniProtKB-SubCell"/>
</dbReference>
<dbReference type="PANTHER" id="PTHR24292:SF84">
    <property type="entry name" value="CYTOCHROME P450 28A5-RELATED"/>
    <property type="match status" value="1"/>
</dbReference>
<dbReference type="InterPro" id="IPR050476">
    <property type="entry name" value="Insect_CytP450_Detox"/>
</dbReference>
<keyword evidence="8" id="KW-0256">Endoplasmic reticulum</keyword>
<keyword evidence="12" id="KW-0503">Monooxygenase</keyword>
<evidence type="ECO:0000256" key="4">
    <source>
        <dbReference type="ARBA" id="ARBA00004406"/>
    </source>
</evidence>
<keyword evidence="10" id="KW-0560">Oxidoreductase</keyword>
<comment type="cofactor">
    <cofactor evidence="1">
        <name>heme</name>
        <dbReference type="ChEBI" id="CHEBI:30413"/>
    </cofactor>
</comment>
<comment type="subcellular location">
    <subcellularLocation>
        <location evidence="4">Endoplasmic reticulum membrane</location>
        <topology evidence="4">Peripheral membrane protein</topology>
    </subcellularLocation>
    <subcellularLocation>
        <location evidence="3">Microsome membrane</location>
        <topology evidence="3">Peripheral membrane protein</topology>
    </subcellularLocation>
</comment>
<accession>A0AAW1HS13</accession>
<comment type="function">
    <text evidence="2">May be involved in the metabolism of insect hormones and in the breakdown of synthetic insecticides.</text>
</comment>
<evidence type="ECO:0000256" key="1">
    <source>
        <dbReference type="ARBA" id="ARBA00001971"/>
    </source>
</evidence>
<evidence type="ECO:0000313" key="15">
    <source>
        <dbReference type="Proteomes" id="UP001458880"/>
    </source>
</evidence>
<evidence type="ECO:0000256" key="5">
    <source>
        <dbReference type="ARBA" id="ARBA00010617"/>
    </source>
</evidence>
<dbReference type="Pfam" id="PF00067">
    <property type="entry name" value="p450"/>
    <property type="match status" value="1"/>
</dbReference>
<dbReference type="Proteomes" id="UP001458880">
    <property type="component" value="Unassembled WGS sequence"/>
</dbReference>
<keyword evidence="7" id="KW-0479">Metal-binding</keyword>
<dbReference type="GO" id="GO:0020037">
    <property type="term" value="F:heme binding"/>
    <property type="evidence" value="ECO:0007669"/>
    <property type="project" value="InterPro"/>
</dbReference>
<evidence type="ECO:0000256" key="3">
    <source>
        <dbReference type="ARBA" id="ARBA00004174"/>
    </source>
</evidence>
<dbReference type="GO" id="GO:0016705">
    <property type="term" value="F:oxidoreductase activity, acting on paired donors, with incorporation or reduction of molecular oxygen"/>
    <property type="evidence" value="ECO:0007669"/>
    <property type="project" value="InterPro"/>
</dbReference>
<evidence type="ECO:0000256" key="6">
    <source>
        <dbReference type="ARBA" id="ARBA00022617"/>
    </source>
</evidence>
<evidence type="ECO:0000256" key="7">
    <source>
        <dbReference type="ARBA" id="ARBA00022723"/>
    </source>
</evidence>
<dbReference type="SUPFAM" id="SSF48264">
    <property type="entry name" value="Cytochrome P450"/>
    <property type="match status" value="1"/>
</dbReference>
<evidence type="ECO:0000256" key="12">
    <source>
        <dbReference type="ARBA" id="ARBA00023033"/>
    </source>
</evidence>
<dbReference type="InterPro" id="IPR036396">
    <property type="entry name" value="Cyt_P450_sf"/>
</dbReference>
<dbReference type="AlphaFoldDB" id="A0AAW1HS13"/>
<evidence type="ECO:0000313" key="14">
    <source>
        <dbReference type="EMBL" id="KAK9679265.1"/>
    </source>
</evidence>
<keyword evidence="15" id="KW-1185">Reference proteome</keyword>
<keyword evidence="6" id="KW-0349">Heme</keyword>
<evidence type="ECO:0000256" key="2">
    <source>
        <dbReference type="ARBA" id="ARBA00003690"/>
    </source>
</evidence>
<protein>
    <submittedName>
        <fullName evidence="14">Cytochrome P450</fullName>
    </submittedName>
</protein>
<comment type="similarity">
    <text evidence="5">Belongs to the cytochrome P450 family.</text>
</comment>
<reference evidence="14 15" key="1">
    <citation type="journal article" date="2024" name="BMC Genomics">
        <title>De novo assembly and annotation of Popillia japonica's genome with initial clues to its potential as an invasive pest.</title>
        <authorList>
            <person name="Cucini C."/>
            <person name="Boschi S."/>
            <person name="Funari R."/>
            <person name="Cardaioli E."/>
            <person name="Iannotti N."/>
            <person name="Marturano G."/>
            <person name="Paoli F."/>
            <person name="Bruttini M."/>
            <person name="Carapelli A."/>
            <person name="Frati F."/>
            <person name="Nardi F."/>
        </authorList>
    </citation>
    <scope>NUCLEOTIDE SEQUENCE [LARGE SCALE GENOMIC DNA]</scope>
    <source>
        <strain evidence="14">DMR45628</strain>
    </source>
</reference>
<proteinExistence type="inferred from homology"/>
<dbReference type="InterPro" id="IPR001128">
    <property type="entry name" value="Cyt_P450"/>
</dbReference>
<dbReference type="GO" id="GO:0005506">
    <property type="term" value="F:iron ion binding"/>
    <property type="evidence" value="ECO:0007669"/>
    <property type="project" value="InterPro"/>
</dbReference>
<evidence type="ECO:0000256" key="13">
    <source>
        <dbReference type="ARBA" id="ARBA00023136"/>
    </source>
</evidence>